<keyword evidence="10" id="KW-1185">Reference proteome</keyword>
<evidence type="ECO:0000256" key="5">
    <source>
        <dbReference type="ARBA" id="ARBA00047471"/>
    </source>
</evidence>
<feature type="domain" description="Glycosyl transferase family 1" evidence="6">
    <location>
        <begin position="250"/>
        <end position="414"/>
    </location>
</feature>
<dbReference type="InterPro" id="IPR036412">
    <property type="entry name" value="HAD-like_sf"/>
</dbReference>
<dbReference type="InterPro" id="IPR012822">
    <property type="entry name" value="SucroseP_synth_GlycoTrfase_dom"/>
</dbReference>
<evidence type="ECO:0000259" key="8">
    <source>
        <dbReference type="Pfam" id="PF13439"/>
    </source>
</evidence>
<dbReference type="InterPro" id="IPR006380">
    <property type="entry name" value="SPP-like_dom"/>
</dbReference>
<dbReference type="PANTHER" id="PTHR46039">
    <property type="entry name" value="SUCROSE-PHOSPHATE SYNTHASE 3-RELATED"/>
    <property type="match status" value="1"/>
</dbReference>
<dbReference type="SUPFAM" id="SSF53756">
    <property type="entry name" value="UDP-Glycosyltransferase/glycogen phosphorylase"/>
    <property type="match status" value="1"/>
</dbReference>
<evidence type="ECO:0000313" key="10">
    <source>
        <dbReference type="Proteomes" id="UP000672039"/>
    </source>
</evidence>
<dbReference type="CDD" id="cd03800">
    <property type="entry name" value="GT4_sucrose_synthase"/>
    <property type="match status" value="1"/>
</dbReference>
<dbReference type="Gene3D" id="3.40.50.1000">
    <property type="entry name" value="HAD superfamily/HAD-like"/>
    <property type="match status" value="1"/>
</dbReference>
<dbReference type="RefSeq" id="WP_210222864.1">
    <property type="nucleotide sequence ID" value="NZ_CP072801.1"/>
</dbReference>
<evidence type="ECO:0000313" key="9">
    <source>
        <dbReference type="EMBL" id="QTR46531.1"/>
    </source>
</evidence>
<dbReference type="InterPro" id="IPR001296">
    <property type="entry name" value="Glyco_trans_1"/>
</dbReference>
<sequence>MSTKQHQPYIVLISIHGLIRGQNLELGRDADTGGQTKYVVELARALGEQASVGRVDLLTRRVVDAAVHQDYAQACEALSTKAQIVRIECGGEGYLPKEELWDCLDSFADSALEYLKQQPRLPDILHSHYADAGYVGVRLSNLLGIPLVHTGHSLGRSKRRQLLAAGHSKAALETRYNITQRIEAEETTLGVAERVITSTQQEVQEQYGLYNHYQPEHMRVIPPGTDLQQFHPPTGDEASHPMAAELARFLANPHKPMILALSRPDPRKNIAELVCAYGESPELQQQANLIIIAGNRDDIRDLDTGAQEVLNDILLTVDQYDLYGKVAYPKHHQSSDVSALYRLAALSKGVFVNPALTEPFGLTLIEAAASGLPIVATDDGGPTDIIGNCHNGYLINPLDRADIAAQLLQVLTSGSAAWETLANNGLQGVQHYYSWQAHVEKYLQVVHPLIDRTETITPVPVKRRQQLHHDRALFSDLDQNLLGKPEALQPFLTALQANRSCVLFGIATGRRLDSALQAMKKHGIPQPDVLITSLGTEIYYAPNLLPDTAWERHIDHLWNPRIIRRVLEGLPGLKLQPKSEQSRFKVSYYIDPQIAPDIQHLNSLLHQEGQAVNVLQSFGQFLDIIPVRASKGLALRWFADRRDIPLERILAAGGSGADADMMRGNTLSVVVANRHHEELSELVHEGVNIFFATQPYAEGILEAIEHYDFFQTCEVTA</sequence>
<dbReference type="Gene3D" id="3.90.1070.10">
    <property type="match status" value="1"/>
</dbReference>
<dbReference type="PANTHER" id="PTHR46039:SF5">
    <property type="entry name" value="SUCROSE-PHOSPHATE SYNTHASE 3-RELATED"/>
    <property type="match status" value="1"/>
</dbReference>
<evidence type="ECO:0000259" key="6">
    <source>
        <dbReference type="Pfam" id="PF00534"/>
    </source>
</evidence>
<dbReference type="SUPFAM" id="SSF56784">
    <property type="entry name" value="HAD-like"/>
    <property type="match status" value="1"/>
</dbReference>
<protein>
    <recommendedName>
        <fullName evidence="2">sucrose-phosphate synthase</fullName>
        <ecNumber evidence="2">2.4.1.14</ecNumber>
    </recommendedName>
</protein>
<dbReference type="Pfam" id="PF05116">
    <property type="entry name" value="S6PP"/>
    <property type="match status" value="1"/>
</dbReference>
<dbReference type="Pfam" id="PF00534">
    <property type="entry name" value="Glycos_transf_1"/>
    <property type="match status" value="1"/>
</dbReference>
<dbReference type="Pfam" id="PF13439">
    <property type="entry name" value="Glyco_transf_4"/>
    <property type="match status" value="1"/>
</dbReference>
<gene>
    <name evidence="9" type="ORF">J9253_00770</name>
</gene>
<dbReference type="Gene3D" id="3.40.50.2000">
    <property type="entry name" value="Glycogen Phosphorylase B"/>
    <property type="match status" value="2"/>
</dbReference>
<keyword evidence="3 9" id="KW-0328">Glycosyltransferase</keyword>
<evidence type="ECO:0000256" key="4">
    <source>
        <dbReference type="ARBA" id="ARBA00022679"/>
    </source>
</evidence>
<keyword evidence="4 9" id="KW-0808">Transferase</keyword>
<dbReference type="Proteomes" id="UP000672039">
    <property type="component" value="Chromosome"/>
</dbReference>
<evidence type="ECO:0000256" key="2">
    <source>
        <dbReference type="ARBA" id="ARBA00012536"/>
    </source>
</evidence>
<reference evidence="9 10" key="1">
    <citation type="submission" date="2021-04" db="EMBL/GenBank/DDBJ databases">
        <title>Genomics, taxonomy and metabolism of representatives of sulfur bacteria of the genus Thiothrix: Thiothrix fructosivorans QT, Thiothrix unzii A1T and three new species, Thiothrix subterranea sp. nov., Thiothrix litoralis sp. nov. and 'Candidatus Thiothrix anitrata' sp. nov.</title>
        <authorList>
            <person name="Ravin N.V."/>
            <person name="Smolyakov D."/>
            <person name="Rudenko T.S."/>
            <person name="Mardanov A.V."/>
            <person name="Beletsky A.V."/>
            <person name="Markov N.D."/>
            <person name="Fomenkov A.I."/>
            <person name="Roberts R.J."/>
            <person name="Karnachuk O.V."/>
            <person name="Novikov A."/>
            <person name="Grabovich M.Y."/>
        </authorList>
    </citation>
    <scope>NUCLEOTIDE SEQUENCE [LARGE SCALE GENOMIC DNA]</scope>
    <source>
        <strain evidence="9 10">AS</strain>
    </source>
</reference>
<feature type="domain" description="Sucrose phosphatase-like" evidence="7">
    <location>
        <begin position="471"/>
        <end position="708"/>
    </location>
</feature>
<dbReference type="InterPro" id="IPR044161">
    <property type="entry name" value="SPS"/>
</dbReference>
<dbReference type="InterPro" id="IPR012821">
    <property type="entry name" value="Sucrose_P_synth_Pase-like_dom"/>
</dbReference>
<name>A0ABX7WTI2_9GAMM</name>
<dbReference type="EC" id="2.4.1.14" evidence="2"/>
<dbReference type="InterPro" id="IPR028098">
    <property type="entry name" value="Glyco_trans_4-like_N"/>
</dbReference>
<dbReference type="InterPro" id="IPR023214">
    <property type="entry name" value="HAD_sf"/>
</dbReference>
<evidence type="ECO:0000256" key="1">
    <source>
        <dbReference type="ARBA" id="ARBA00006530"/>
    </source>
</evidence>
<comment type="similarity">
    <text evidence="1">Belongs to the glycosyltransferase 1 family.</text>
</comment>
<dbReference type="NCBIfam" id="TIGR02472">
    <property type="entry name" value="sucr_P_syn_N"/>
    <property type="match status" value="1"/>
</dbReference>
<comment type="catalytic activity">
    <reaction evidence="5">
        <text>beta-D-fructose 6-phosphate + UDP-alpha-D-glucose = sucrose 6(F)-phosphate + UDP + H(+)</text>
        <dbReference type="Rhea" id="RHEA:22172"/>
        <dbReference type="ChEBI" id="CHEBI:15378"/>
        <dbReference type="ChEBI" id="CHEBI:57634"/>
        <dbReference type="ChEBI" id="CHEBI:57723"/>
        <dbReference type="ChEBI" id="CHEBI:58223"/>
        <dbReference type="ChEBI" id="CHEBI:58885"/>
        <dbReference type="EC" id="2.4.1.14"/>
    </reaction>
</comment>
<organism evidence="9 10">
    <name type="scientific">Thiothrix litoralis</name>
    <dbReference type="NCBI Taxonomy" id="2891210"/>
    <lineage>
        <taxon>Bacteria</taxon>
        <taxon>Pseudomonadati</taxon>
        <taxon>Pseudomonadota</taxon>
        <taxon>Gammaproteobacteria</taxon>
        <taxon>Thiotrichales</taxon>
        <taxon>Thiotrichaceae</taxon>
        <taxon>Thiothrix</taxon>
    </lineage>
</organism>
<dbReference type="NCBIfam" id="TIGR02471">
    <property type="entry name" value="sucr_syn_bact_C"/>
    <property type="match status" value="1"/>
</dbReference>
<feature type="domain" description="Glycosyltransferase subfamily 4-like N-terminal" evidence="8">
    <location>
        <begin position="33"/>
        <end position="228"/>
    </location>
</feature>
<dbReference type="EMBL" id="CP072801">
    <property type="protein sequence ID" value="QTR46531.1"/>
    <property type="molecule type" value="Genomic_DNA"/>
</dbReference>
<evidence type="ECO:0000256" key="3">
    <source>
        <dbReference type="ARBA" id="ARBA00022676"/>
    </source>
</evidence>
<accession>A0ABX7WTI2</accession>
<evidence type="ECO:0000259" key="7">
    <source>
        <dbReference type="Pfam" id="PF05116"/>
    </source>
</evidence>
<proteinExistence type="inferred from homology"/>
<dbReference type="GO" id="GO:0016757">
    <property type="term" value="F:glycosyltransferase activity"/>
    <property type="evidence" value="ECO:0007669"/>
    <property type="project" value="UniProtKB-KW"/>
</dbReference>